<proteinExistence type="inferred from homology"/>
<dbReference type="GO" id="GO:0022857">
    <property type="term" value="F:transmembrane transporter activity"/>
    <property type="evidence" value="ECO:0007669"/>
    <property type="project" value="InterPro"/>
</dbReference>
<dbReference type="EMBL" id="CADEPI010000481">
    <property type="protein sequence ID" value="CAB3386414.1"/>
    <property type="molecule type" value="Genomic_DNA"/>
</dbReference>
<evidence type="ECO:0000256" key="17">
    <source>
        <dbReference type="ARBA" id="ARBA00044903"/>
    </source>
</evidence>
<evidence type="ECO:0000313" key="29">
    <source>
        <dbReference type="Proteomes" id="UP000494165"/>
    </source>
</evidence>
<keyword evidence="5 26" id="KW-1133">Transmembrane helix</keyword>
<feature type="transmembrane region" description="Helical" evidence="26">
    <location>
        <begin position="351"/>
        <end position="381"/>
    </location>
</feature>
<dbReference type="SUPFAM" id="SSF103473">
    <property type="entry name" value="MFS general substrate transporter"/>
    <property type="match status" value="1"/>
</dbReference>
<gene>
    <name evidence="28" type="ORF">CLODIP_2_CD13531</name>
</gene>
<feature type="transmembrane region" description="Helical" evidence="26">
    <location>
        <begin position="478"/>
        <end position="497"/>
    </location>
</feature>
<evidence type="ECO:0000256" key="23">
    <source>
        <dbReference type="ARBA" id="ARBA00045709"/>
    </source>
</evidence>
<evidence type="ECO:0000256" key="24">
    <source>
        <dbReference type="ARBA" id="ARBA00046376"/>
    </source>
</evidence>
<evidence type="ECO:0000256" key="9">
    <source>
        <dbReference type="ARBA" id="ARBA00044878"/>
    </source>
</evidence>
<evidence type="ECO:0000256" key="14">
    <source>
        <dbReference type="ARBA" id="ARBA00044898"/>
    </source>
</evidence>
<evidence type="ECO:0000256" key="6">
    <source>
        <dbReference type="ARBA" id="ARBA00023136"/>
    </source>
</evidence>
<feature type="transmembrane region" description="Helical" evidence="26">
    <location>
        <begin position="564"/>
        <end position="588"/>
    </location>
</feature>
<keyword evidence="4 26" id="KW-0812">Transmembrane</keyword>
<dbReference type="Proteomes" id="UP000494165">
    <property type="component" value="Unassembled WGS sequence"/>
</dbReference>
<evidence type="ECO:0000256" key="3">
    <source>
        <dbReference type="ARBA" id="ARBA00022448"/>
    </source>
</evidence>
<comment type="catalytic activity">
    <reaction evidence="12">
        <text>L-lysyl-L-alpha-amino acid(out) = L-lysyl-L-alpha-amino acid(in)</text>
        <dbReference type="Rhea" id="RHEA:79387"/>
        <dbReference type="ChEBI" id="CHEBI:229965"/>
    </reaction>
</comment>
<evidence type="ECO:0000313" key="28">
    <source>
        <dbReference type="EMBL" id="CAB3386414.1"/>
    </source>
</evidence>
<dbReference type="InterPro" id="IPR052187">
    <property type="entry name" value="MFSD1"/>
</dbReference>
<comment type="subcellular location">
    <subcellularLocation>
        <location evidence="1">Lysosome membrane</location>
        <topology evidence="1">Multi-pass membrane protein</topology>
    </subcellularLocation>
</comment>
<dbReference type="OrthoDB" id="424834at2759"/>
<comment type="catalytic activity">
    <reaction evidence="19">
        <text>L-alanyl-L-lysine(out) = L-alanyl-L-lysine(in)</text>
        <dbReference type="Rhea" id="RHEA:79415"/>
        <dbReference type="ChEBI" id="CHEBI:192470"/>
    </reaction>
</comment>
<feature type="region of interest" description="Disordered" evidence="25">
    <location>
        <begin position="126"/>
        <end position="154"/>
    </location>
</feature>
<feature type="region of interest" description="Disordered" evidence="25">
    <location>
        <begin position="63"/>
        <end position="92"/>
    </location>
</feature>
<dbReference type="CDD" id="cd17340">
    <property type="entry name" value="MFS_MFSD1"/>
    <property type="match status" value="1"/>
</dbReference>
<accession>A0A8S1DV97</accession>
<evidence type="ECO:0000256" key="20">
    <source>
        <dbReference type="ARBA" id="ARBA00044924"/>
    </source>
</evidence>
<feature type="compositionally biased region" description="Polar residues" evidence="25">
    <location>
        <begin position="16"/>
        <end position="28"/>
    </location>
</feature>
<evidence type="ECO:0000256" key="12">
    <source>
        <dbReference type="ARBA" id="ARBA00044891"/>
    </source>
</evidence>
<comment type="similarity">
    <text evidence="2">Belongs to the major facilitator superfamily.</text>
</comment>
<dbReference type="InterPro" id="IPR011701">
    <property type="entry name" value="MFS"/>
</dbReference>
<comment type="catalytic activity">
    <reaction evidence="16">
        <text>L-lysyl-L-lysine(out) = L-lysyl-L-lysine(in)</text>
        <dbReference type="Rhea" id="RHEA:79403"/>
        <dbReference type="ChEBI" id="CHEBI:229956"/>
    </reaction>
</comment>
<keyword evidence="29" id="KW-1185">Reference proteome</keyword>
<evidence type="ECO:0000256" key="18">
    <source>
        <dbReference type="ARBA" id="ARBA00044912"/>
    </source>
</evidence>
<dbReference type="GO" id="GO:0005765">
    <property type="term" value="C:lysosomal membrane"/>
    <property type="evidence" value="ECO:0007669"/>
    <property type="project" value="UniProtKB-SubCell"/>
</dbReference>
<comment type="catalytic activity">
    <reaction evidence="14">
        <text>L-aspartyl-L-lysine(out) = L-aspartyl-L-lysine(in)</text>
        <dbReference type="Rhea" id="RHEA:79411"/>
        <dbReference type="ChEBI" id="CHEBI:229953"/>
    </reaction>
</comment>
<feature type="transmembrane region" description="Helical" evidence="26">
    <location>
        <begin position="191"/>
        <end position="208"/>
    </location>
</feature>
<dbReference type="Gene3D" id="1.20.1250.20">
    <property type="entry name" value="MFS general substrate transporter like domains"/>
    <property type="match status" value="2"/>
</dbReference>
<evidence type="ECO:0000256" key="25">
    <source>
        <dbReference type="SAM" id="MobiDB-lite"/>
    </source>
</evidence>
<comment type="catalytic activity">
    <reaction evidence="18">
        <text>L-histidyl-L-alpha-amino acid(out) = L-histidyl-L-alpha-amino acid(in)</text>
        <dbReference type="Rhea" id="RHEA:79379"/>
        <dbReference type="ChEBI" id="CHEBI:229964"/>
    </reaction>
</comment>
<dbReference type="InterPro" id="IPR036259">
    <property type="entry name" value="MFS_trans_sf"/>
</dbReference>
<feature type="transmembrane region" description="Helical" evidence="26">
    <location>
        <begin position="229"/>
        <end position="251"/>
    </location>
</feature>
<evidence type="ECO:0000256" key="21">
    <source>
        <dbReference type="ARBA" id="ARBA00044985"/>
    </source>
</evidence>
<evidence type="ECO:0000256" key="7">
    <source>
        <dbReference type="ARBA" id="ARBA00023228"/>
    </source>
</evidence>
<keyword evidence="7" id="KW-0458">Lysosome</keyword>
<evidence type="ECO:0000256" key="10">
    <source>
        <dbReference type="ARBA" id="ARBA00044881"/>
    </source>
</evidence>
<comment type="catalytic activity">
    <reaction evidence="11">
        <text>L-alpha-aminoacyl-L-histidine(out) = L-alpha-aminoacyl-L-histidine(in)</text>
        <dbReference type="Rhea" id="RHEA:79375"/>
        <dbReference type="ChEBI" id="CHEBI:229967"/>
    </reaction>
</comment>
<comment type="catalytic activity">
    <reaction evidence="17">
        <text>L-arginyl-glycine(out) = L-arginyl-glycine(in)</text>
        <dbReference type="Rhea" id="RHEA:79391"/>
        <dbReference type="ChEBI" id="CHEBI:229955"/>
    </reaction>
</comment>
<evidence type="ECO:0000256" key="15">
    <source>
        <dbReference type="ARBA" id="ARBA00044899"/>
    </source>
</evidence>
<dbReference type="PANTHER" id="PTHR23512:SF3">
    <property type="entry name" value="MAJOR FACILITATOR SUPERFAMILY DOMAIN-CONTAINING PROTEIN 1"/>
    <property type="match status" value="1"/>
</dbReference>
<feature type="transmembrane region" description="Helical" evidence="26">
    <location>
        <begin position="535"/>
        <end position="558"/>
    </location>
</feature>
<feature type="transmembrane region" description="Helical" evidence="26">
    <location>
        <begin position="503"/>
        <end position="528"/>
    </location>
</feature>
<evidence type="ECO:0000256" key="19">
    <source>
        <dbReference type="ARBA" id="ARBA00044919"/>
    </source>
</evidence>
<organism evidence="28 29">
    <name type="scientific">Cloeon dipterum</name>
    <dbReference type="NCBI Taxonomy" id="197152"/>
    <lineage>
        <taxon>Eukaryota</taxon>
        <taxon>Metazoa</taxon>
        <taxon>Ecdysozoa</taxon>
        <taxon>Arthropoda</taxon>
        <taxon>Hexapoda</taxon>
        <taxon>Insecta</taxon>
        <taxon>Pterygota</taxon>
        <taxon>Palaeoptera</taxon>
        <taxon>Ephemeroptera</taxon>
        <taxon>Pisciforma</taxon>
        <taxon>Baetidae</taxon>
        <taxon>Cloeon</taxon>
    </lineage>
</organism>
<evidence type="ECO:0000256" key="1">
    <source>
        <dbReference type="ARBA" id="ARBA00004155"/>
    </source>
</evidence>
<comment type="catalytic activity">
    <reaction evidence="20">
        <text>L-lysyl-glycine(out) = L-lysyl-glycine(in)</text>
        <dbReference type="Rhea" id="RHEA:79407"/>
        <dbReference type="ChEBI" id="CHEBI:191202"/>
    </reaction>
</comment>
<comment type="catalytic activity">
    <reaction evidence="10">
        <text>L-alpha-aminoacyl-L-arginine(out) = L-alpha-aminoacyl-L-arginine(in)</text>
        <dbReference type="Rhea" id="RHEA:79367"/>
        <dbReference type="ChEBI" id="CHEBI:229968"/>
    </reaction>
</comment>
<comment type="catalytic activity">
    <reaction evidence="9">
        <text>L-histidyl-glycine(out) = L-histidyl-glycine(in)</text>
        <dbReference type="Rhea" id="RHEA:79395"/>
        <dbReference type="ChEBI" id="CHEBI:229957"/>
    </reaction>
</comment>
<feature type="domain" description="Major facilitator superfamily (MFS) profile" evidence="27">
    <location>
        <begin position="189"/>
        <end position="591"/>
    </location>
</feature>
<comment type="function">
    <text evidence="23">Lysosomal dipeptide uniporter that selectively exports lysine, arginine or histidine-containing dipeptides with a net positive charge from the lysosome lumen into the cytosol. Could play a role in a specific type of protein O-glycosylation indirectly regulating macrophages migration and tissue invasion. Also essential for liver homeostasis.</text>
</comment>
<keyword evidence="6 26" id="KW-0472">Membrane</keyword>
<protein>
    <recommendedName>
        <fullName evidence="21">Lysosomal dipeptide transporter MFSD1</fullName>
    </recommendedName>
    <alternativeName>
        <fullName evidence="22">Major facilitator superfamily domain-containing protein 1</fullName>
    </alternativeName>
</protein>
<comment type="subunit">
    <text evidence="24">Homodimer. Interacts with lysosomal protein GLMP (via lumenal domain); the interaction starts while both proteins are still in the endoplasmic reticulum and is required for stabilization of MFSD1 in lysosomes but has no direct effect on its targeting to lysosomes or transporter activity.</text>
</comment>
<name>A0A8S1DV97_9INSE</name>
<evidence type="ECO:0000256" key="22">
    <source>
        <dbReference type="ARBA" id="ARBA00045018"/>
    </source>
</evidence>
<dbReference type="Pfam" id="PF07690">
    <property type="entry name" value="MFS_1"/>
    <property type="match status" value="1"/>
</dbReference>
<feature type="compositionally biased region" description="Basic and acidic residues" evidence="25">
    <location>
        <begin position="1"/>
        <end position="12"/>
    </location>
</feature>
<dbReference type="InterPro" id="IPR020846">
    <property type="entry name" value="MFS_dom"/>
</dbReference>
<comment type="caution">
    <text evidence="28">The sequence shown here is derived from an EMBL/GenBank/DDBJ whole genome shotgun (WGS) entry which is preliminary data.</text>
</comment>
<comment type="catalytic activity">
    <reaction evidence="15">
        <text>L-arginyl-L-alpha-amino acid(out) = L-arginyl-L-alpha-amino acid(in)</text>
        <dbReference type="Rhea" id="RHEA:79371"/>
        <dbReference type="ChEBI" id="CHEBI:84315"/>
    </reaction>
</comment>
<comment type="catalytic activity">
    <reaction evidence="13">
        <text>L-alpha-aminoacyl-L-lysine(out) = L-alpha-aminoacyl-L-lysine(in)</text>
        <dbReference type="Rhea" id="RHEA:79383"/>
        <dbReference type="ChEBI" id="CHEBI:229966"/>
    </reaction>
</comment>
<dbReference type="PANTHER" id="PTHR23512">
    <property type="entry name" value="MAJOR FACILITATOR SUPERFAMILY DOMAIN-CONTAINING PROTEIN 1"/>
    <property type="match status" value="1"/>
</dbReference>
<evidence type="ECO:0000256" key="5">
    <source>
        <dbReference type="ARBA" id="ARBA00022989"/>
    </source>
</evidence>
<evidence type="ECO:0000256" key="16">
    <source>
        <dbReference type="ARBA" id="ARBA00044900"/>
    </source>
</evidence>
<feature type="region of interest" description="Disordered" evidence="25">
    <location>
        <begin position="1"/>
        <end position="31"/>
    </location>
</feature>
<evidence type="ECO:0000256" key="8">
    <source>
        <dbReference type="ARBA" id="ARBA00044876"/>
    </source>
</evidence>
<keyword evidence="3" id="KW-0813">Transport</keyword>
<evidence type="ECO:0000256" key="4">
    <source>
        <dbReference type="ARBA" id="ARBA00022692"/>
    </source>
</evidence>
<comment type="catalytic activity">
    <reaction evidence="8">
        <text>L-lysyl-L-alanine(out) = L-lysyl-L-alanine(in)</text>
        <dbReference type="Rhea" id="RHEA:79399"/>
        <dbReference type="ChEBI" id="CHEBI:229954"/>
    </reaction>
</comment>
<evidence type="ECO:0000259" key="27">
    <source>
        <dbReference type="PROSITE" id="PS50850"/>
    </source>
</evidence>
<evidence type="ECO:0000256" key="2">
    <source>
        <dbReference type="ARBA" id="ARBA00008335"/>
    </source>
</evidence>
<feature type="transmembrane region" description="Helical" evidence="26">
    <location>
        <begin position="451"/>
        <end position="471"/>
    </location>
</feature>
<dbReference type="PROSITE" id="PS50850">
    <property type="entry name" value="MFS"/>
    <property type="match status" value="1"/>
</dbReference>
<feature type="transmembrane region" description="Helical" evidence="26">
    <location>
        <begin position="411"/>
        <end position="431"/>
    </location>
</feature>
<evidence type="ECO:0000256" key="11">
    <source>
        <dbReference type="ARBA" id="ARBA00044884"/>
    </source>
</evidence>
<sequence>MEKNYQSKKKTDYGMGNSSLSRMNTRSSYGAERKNYAEEPLISDWNIDFENFEALKRVLKQMETSKKRSPAGRQPKVRCPGKPVKKRRSGEPPKKIVVKCGVDVHFDYPFDKTAVVAARKYAHFDPSMLSDDDEQDQEIKSQKSLGPESRKTATCEQVMEDPEEVVTSPRRRQDEEDEVSCCSPAHLCSRALALLLMCILGFGSYFCYDNPAALQDYFKHDLQLTTTEFVYLYSWYSWPNVVLCFVGGFLIDRVFGIRLGTVIYAFLVVVGQLVFALGGYLGKFWLMVVGRFIFGIGGESLAVAQNNYAVLWFKGKELNMVFGLQLSFARVGSTVNFNVMEPLYGWVSHYYHGYTCLGVVLFIAATTTLLSLISALILTVLDKRRERHIGQNSVGGTEEVVRLSDVRYFPVTFWLIAGICVSYYLAIFPFIALGKVFFMRKFEMDPKDANFVNSLVFIISAVASPLLGLLVDKVGRNAFWVLVSVVSTLGCHALLAFTFLNPYIAMVGMGVSYSMLASALWPMVALVIPDHQLGTAYGIAQAVQNLGLALVTMLAGVIVDKGGYLLLEMFFLGWLCVALLISILILIIDSNGDGLLNMSASQREAWETQRSEKADLEREKLLASGAMADVSPQDQLQRSDFHIRNRFLSRIGAPLPEHCQRGRRYQALR</sequence>
<evidence type="ECO:0000256" key="26">
    <source>
        <dbReference type="SAM" id="Phobius"/>
    </source>
</evidence>
<feature type="transmembrane region" description="Helical" evidence="26">
    <location>
        <begin position="257"/>
        <end position="277"/>
    </location>
</feature>
<reference evidence="28 29" key="1">
    <citation type="submission" date="2020-04" db="EMBL/GenBank/DDBJ databases">
        <authorList>
            <person name="Alioto T."/>
            <person name="Alioto T."/>
            <person name="Gomez Garrido J."/>
        </authorList>
    </citation>
    <scope>NUCLEOTIDE SEQUENCE [LARGE SCALE GENOMIC DNA]</scope>
</reference>
<dbReference type="AlphaFoldDB" id="A0A8S1DV97"/>
<evidence type="ECO:0000256" key="13">
    <source>
        <dbReference type="ARBA" id="ARBA00044893"/>
    </source>
</evidence>